<dbReference type="PANTHER" id="PTHR30002">
    <property type="entry name" value="EPOXYQUEUOSINE REDUCTASE"/>
    <property type="match status" value="1"/>
</dbReference>
<dbReference type="Gene3D" id="1.25.10.10">
    <property type="entry name" value="Leucine-rich Repeat Variant"/>
    <property type="match status" value="1"/>
</dbReference>
<feature type="domain" description="4Fe-4S ferredoxin-type" evidence="10">
    <location>
        <begin position="191"/>
        <end position="220"/>
    </location>
</feature>
<keyword evidence="8 9" id="KW-0411">Iron-sulfur</keyword>
<comment type="caution">
    <text evidence="9">Lacks conserved residue(s) required for the propagation of feature annotation.</text>
</comment>
<evidence type="ECO:0000256" key="8">
    <source>
        <dbReference type="ARBA" id="ARBA00023014"/>
    </source>
</evidence>
<keyword evidence="9" id="KW-0170">Cobalt</keyword>
<evidence type="ECO:0000259" key="10">
    <source>
        <dbReference type="PROSITE" id="PS51379"/>
    </source>
</evidence>
<dbReference type="InterPro" id="IPR004155">
    <property type="entry name" value="PBS_lyase_HEAT"/>
</dbReference>
<dbReference type="AlphaFoldDB" id="A0A916QEH9"/>
<dbReference type="SMART" id="SM00567">
    <property type="entry name" value="EZ_HEAT"/>
    <property type="match status" value="2"/>
</dbReference>
<comment type="cofactor">
    <cofactor evidence="9">
        <name>cob(II)alamin</name>
        <dbReference type="ChEBI" id="CHEBI:16304"/>
    </cofactor>
</comment>
<feature type="binding site" evidence="9">
    <location>
        <position position="226"/>
    </location>
    <ligand>
        <name>[4Fe-4S] cluster</name>
        <dbReference type="ChEBI" id="CHEBI:49883"/>
        <label>2</label>
    </ligand>
</feature>
<keyword evidence="7 9" id="KW-0408">Iron</keyword>
<feature type="binding site" evidence="9">
    <location>
        <begin position="252"/>
        <end position="253"/>
    </location>
    <ligand>
        <name>cob(II)alamin</name>
        <dbReference type="ChEBI" id="CHEBI:16304"/>
    </ligand>
</feature>
<dbReference type="SUPFAM" id="SSF48371">
    <property type="entry name" value="ARM repeat"/>
    <property type="match status" value="1"/>
</dbReference>
<feature type="binding site" evidence="9">
    <location>
        <position position="181"/>
    </location>
    <ligand>
        <name>cob(II)alamin</name>
        <dbReference type="ChEBI" id="CHEBI:16304"/>
    </ligand>
</feature>
<evidence type="ECO:0000256" key="2">
    <source>
        <dbReference type="ARBA" id="ARBA00022490"/>
    </source>
</evidence>
<evidence type="ECO:0000313" key="11">
    <source>
        <dbReference type="EMBL" id="GFR37948.1"/>
    </source>
</evidence>
<gene>
    <name evidence="9 11" type="primary">queG</name>
    <name evidence="11" type="ORF">PRECH8_12440</name>
</gene>
<dbReference type="InterPro" id="IPR017900">
    <property type="entry name" value="4Fe4S_Fe_S_CS"/>
</dbReference>
<dbReference type="RefSeq" id="WP_200966217.1">
    <property type="nucleotide sequence ID" value="NZ_BMAQ01000009.1"/>
</dbReference>
<dbReference type="InterPro" id="IPR004453">
    <property type="entry name" value="QueG"/>
</dbReference>
<dbReference type="GO" id="GO:0046872">
    <property type="term" value="F:metal ion binding"/>
    <property type="evidence" value="ECO:0007669"/>
    <property type="project" value="UniProtKB-KW"/>
</dbReference>
<dbReference type="EMBL" id="BMAQ01000009">
    <property type="protein sequence ID" value="GFR37948.1"/>
    <property type="molecule type" value="Genomic_DNA"/>
</dbReference>
<feature type="binding site" evidence="9">
    <location>
        <position position="234"/>
    </location>
    <ligand>
        <name>tRNA</name>
        <dbReference type="ChEBI" id="CHEBI:17843"/>
    </ligand>
</feature>
<evidence type="ECO:0000256" key="6">
    <source>
        <dbReference type="ARBA" id="ARBA00023002"/>
    </source>
</evidence>
<dbReference type="Pfam" id="PF08331">
    <property type="entry name" value="QueG_DUF1730"/>
    <property type="match status" value="1"/>
</dbReference>
<dbReference type="PROSITE" id="PS51379">
    <property type="entry name" value="4FE4S_FER_2"/>
    <property type="match status" value="1"/>
</dbReference>
<keyword evidence="12" id="KW-1185">Reference proteome</keyword>
<feature type="binding site" evidence="9">
    <location>
        <position position="200"/>
    </location>
    <ligand>
        <name>[4Fe-4S] cluster</name>
        <dbReference type="ChEBI" id="CHEBI:49883"/>
        <label>1</label>
    </ligand>
</feature>
<keyword evidence="5 9" id="KW-0671">Queuosine biosynthesis</keyword>
<evidence type="ECO:0000256" key="1">
    <source>
        <dbReference type="ARBA" id="ARBA00022485"/>
    </source>
</evidence>
<name>A0A916QEH9_9BACL</name>
<comment type="pathway">
    <text evidence="9">tRNA modification; tRNA-queuosine biosynthesis.</text>
</comment>
<feature type="active site" description="Proton donor" evidence="9">
    <location>
        <position position="146"/>
    </location>
</feature>
<feature type="binding site" evidence="9">
    <location>
        <position position="292"/>
    </location>
    <ligand>
        <name>tRNA</name>
        <dbReference type="ChEBI" id="CHEBI:17843"/>
    </ligand>
</feature>
<feature type="binding site" evidence="9">
    <location>
        <position position="255"/>
    </location>
    <ligand>
        <name>[4Fe-4S] cluster</name>
        <dbReference type="ChEBI" id="CHEBI:49883"/>
        <label>2</label>
    </ligand>
</feature>
<feature type="binding site" evidence="9">
    <location>
        <position position="206"/>
    </location>
    <ligand>
        <name>[4Fe-4S] cluster</name>
        <dbReference type="ChEBI" id="CHEBI:49883"/>
        <label>1</label>
    </ligand>
</feature>
<evidence type="ECO:0000256" key="7">
    <source>
        <dbReference type="ARBA" id="ARBA00023004"/>
    </source>
</evidence>
<evidence type="ECO:0000256" key="9">
    <source>
        <dbReference type="HAMAP-Rule" id="MF_00916"/>
    </source>
</evidence>
<proteinExistence type="inferred from homology"/>
<dbReference type="GO" id="GO:0031419">
    <property type="term" value="F:cobalamin binding"/>
    <property type="evidence" value="ECO:0007669"/>
    <property type="project" value="UniProtKB-KW"/>
</dbReference>
<dbReference type="Gene3D" id="3.30.70.20">
    <property type="match status" value="1"/>
</dbReference>
<comment type="catalytic activity">
    <reaction evidence="9">
        <text>epoxyqueuosine(34) in tRNA + AH2 = queuosine(34) in tRNA + A + H2O</text>
        <dbReference type="Rhea" id="RHEA:32159"/>
        <dbReference type="Rhea" id="RHEA-COMP:18571"/>
        <dbReference type="Rhea" id="RHEA-COMP:18582"/>
        <dbReference type="ChEBI" id="CHEBI:13193"/>
        <dbReference type="ChEBI" id="CHEBI:15377"/>
        <dbReference type="ChEBI" id="CHEBI:17499"/>
        <dbReference type="ChEBI" id="CHEBI:194431"/>
        <dbReference type="ChEBI" id="CHEBI:194443"/>
        <dbReference type="EC" id="1.17.99.6"/>
    </reaction>
</comment>
<dbReference type="SUPFAM" id="SSF54862">
    <property type="entry name" value="4Fe-4S ferredoxins"/>
    <property type="match status" value="1"/>
</dbReference>
<dbReference type="PANTHER" id="PTHR30002:SF4">
    <property type="entry name" value="EPOXYQUEUOSINE REDUCTASE"/>
    <property type="match status" value="1"/>
</dbReference>
<feature type="binding site" evidence="9">
    <location>
        <position position="259"/>
    </location>
    <ligand>
        <name>[4Fe-4S] cluster</name>
        <dbReference type="ChEBI" id="CHEBI:49883"/>
        <label>1</label>
    </ligand>
</feature>
<dbReference type="PROSITE" id="PS00198">
    <property type="entry name" value="4FE4S_FER_1"/>
    <property type="match status" value="1"/>
</dbReference>
<feature type="binding site" evidence="9">
    <location>
        <position position="69"/>
    </location>
    <ligand>
        <name>cob(II)alamin</name>
        <dbReference type="ChEBI" id="CHEBI:16304"/>
    </ligand>
</feature>
<dbReference type="GO" id="GO:0051539">
    <property type="term" value="F:4 iron, 4 sulfur cluster binding"/>
    <property type="evidence" value="ECO:0007669"/>
    <property type="project" value="UniProtKB-KW"/>
</dbReference>
<feature type="binding site" evidence="9">
    <location>
        <position position="309"/>
    </location>
    <ligand>
        <name>tRNA</name>
        <dbReference type="ChEBI" id="CHEBI:17843"/>
    </ligand>
</feature>
<dbReference type="InterPro" id="IPR017896">
    <property type="entry name" value="4Fe4S_Fe-S-bd"/>
</dbReference>
<keyword evidence="4 9" id="KW-0479">Metal-binding</keyword>
<feature type="binding site" evidence="9">
    <location>
        <position position="232"/>
    </location>
    <ligand>
        <name>tRNA</name>
        <dbReference type="ChEBI" id="CHEBI:17843"/>
    </ligand>
</feature>
<feature type="binding site" evidence="9">
    <location>
        <position position="210"/>
    </location>
    <ligand>
        <name>[4Fe-4S] cluster</name>
        <dbReference type="ChEBI" id="CHEBI:49883"/>
        <label>2</label>
    </ligand>
</feature>
<comment type="subunit">
    <text evidence="9">Monomer.</text>
</comment>
<dbReference type="HAMAP" id="MF_00916">
    <property type="entry name" value="QueG"/>
    <property type="match status" value="1"/>
</dbReference>
<dbReference type="FunFam" id="3.30.70.20:FF:000037">
    <property type="entry name" value="Epoxyqueuosine reductase"/>
    <property type="match status" value="1"/>
</dbReference>
<dbReference type="Proteomes" id="UP000654993">
    <property type="component" value="Unassembled WGS sequence"/>
</dbReference>
<dbReference type="EC" id="1.17.99.6" evidence="9"/>
<comment type="caution">
    <text evidence="11">The sequence shown here is derived from an EMBL/GenBank/DDBJ whole genome shotgun (WGS) entry which is preliminary data.</text>
</comment>
<comment type="similarity">
    <text evidence="9">Belongs to the QueG family.</text>
</comment>
<keyword evidence="9" id="KW-0846">Cobalamin</keyword>
<dbReference type="InterPro" id="IPR016024">
    <property type="entry name" value="ARM-type_fold"/>
</dbReference>
<feature type="binding site" evidence="9">
    <location>
        <position position="170"/>
    </location>
    <ligand>
        <name>cob(II)alamin</name>
        <dbReference type="ChEBI" id="CHEBI:16304"/>
    </ligand>
</feature>
<dbReference type="GO" id="GO:0005737">
    <property type="term" value="C:cytoplasm"/>
    <property type="evidence" value="ECO:0007669"/>
    <property type="project" value="UniProtKB-SubCell"/>
</dbReference>
<protein>
    <recommendedName>
        <fullName evidence="9">Epoxyqueuosine reductase</fullName>
        <ecNumber evidence="9">1.17.99.6</ecNumber>
    </recommendedName>
    <alternativeName>
        <fullName evidence="9">Queuosine biosynthesis protein QueG</fullName>
    </alternativeName>
</protein>
<keyword evidence="3 9" id="KW-0819">tRNA processing</keyword>
<evidence type="ECO:0000256" key="5">
    <source>
        <dbReference type="ARBA" id="ARBA00022785"/>
    </source>
</evidence>
<feature type="binding site" evidence="9">
    <location>
        <position position="203"/>
    </location>
    <ligand>
        <name>[4Fe-4S] cluster</name>
        <dbReference type="ChEBI" id="CHEBI:49883"/>
        <label>1</label>
    </ligand>
</feature>
<comment type="function">
    <text evidence="9">Catalyzes the conversion of epoxyqueuosine (oQ) to queuosine (Q), which is a hypermodified base found in the wobble positions of tRNA(Asp), tRNA(Asn), tRNA(His) and tRNA(Tyr).</text>
</comment>
<feature type="binding site" evidence="9">
    <location>
        <position position="310"/>
    </location>
    <ligand>
        <name>tRNA</name>
        <dbReference type="ChEBI" id="CHEBI:17843"/>
    </ligand>
</feature>
<feature type="binding site" evidence="9">
    <location>
        <position position="164"/>
    </location>
    <ligand>
        <name>cob(II)alamin</name>
        <dbReference type="ChEBI" id="CHEBI:16304"/>
    </ligand>
</feature>
<reference evidence="11" key="2">
    <citation type="journal article" date="2021" name="Data Brief">
        <title>Draft genome sequence data of the facultative, thermophilic, xylanolytic bacterium Paenibacillus sp. strain DA-C8.</title>
        <authorList>
            <person name="Chhe C."/>
            <person name="Uke A."/>
            <person name="Baramee S."/>
            <person name="Ungkulpasvich U."/>
            <person name="Tachaapaikoon C."/>
            <person name="Pason P."/>
            <person name="Waeonukul R."/>
            <person name="Ratanakhanokchai K."/>
            <person name="Kosugi A."/>
        </authorList>
    </citation>
    <scope>NUCLEOTIDE SEQUENCE</scope>
    <source>
        <strain evidence="11">DA-C8</strain>
    </source>
</reference>
<dbReference type="GO" id="GO:0008616">
    <property type="term" value="P:tRNA queuosine(34) biosynthetic process"/>
    <property type="evidence" value="ECO:0007669"/>
    <property type="project" value="UniProtKB-UniRule"/>
</dbReference>
<comment type="subcellular location">
    <subcellularLocation>
        <location evidence="9">Cytoplasm</location>
    </subcellularLocation>
</comment>
<dbReference type="InterPro" id="IPR013542">
    <property type="entry name" value="QueG_DUF1730"/>
</dbReference>
<accession>A0A916QEH9</accession>
<dbReference type="GO" id="GO:0052693">
    <property type="term" value="F:epoxyqueuosine reductase activity"/>
    <property type="evidence" value="ECO:0007669"/>
    <property type="project" value="UniProtKB-UniRule"/>
</dbReference>
<keyword evidence="1 9" id="KW-0004">4Fe-4S</keyword>
<dbReference type="Pfam" id="PF13484">
    <property type="entry name" value="Fer4_16"/>
    <property type="match status" value="1"/>
</dbReference>
<feature type="binding site" evidence="9">
    <location>
        <position position="167"/>
    </location>
    <ligand>
        <name>cob(II)alamin</name>
        <dbReference type="ChEBI" id="CHEBI:16304"/>
    </ligand>
</feature>
<sequence>MAPAETANKAKPAAWQQLKDEIKQAAKSLGIDKIGFTTADPFFELKERLIERRRKGYESGFEEPDIEKRVYPSLNMSEARSIISIAVAYPAKMSNPPRSEPGAYRGILARSAWGKDYHHVLRERLKRLEEWIAERVPDARFMSMVDTGALVDRAVAERAGIGWSGKNCAIITPEYGSWVYLGEMITNIPFPPDEPITEGCGDCTICIDACPTGALVGPGQLNAQRCISFLTQTKDLLPDEFKKKIGNRLYGCDTCQVVCPKNRKINSTHHPELQPDPELVKPLLKPLLTISNREYKARYGDNASSWRGKKPIQRNAIIALGNFKDHTAIPLLAELIIRDPRPVIRATAAWALSRIGGEEAERALHKAREVEQDPEVLTELERLCGEAEE</sequence>
<feature type="binding site" evidence="9">
    <location>
        <position position="307"/>
    </location>
    <ligand>
        <name>tRNA</name>
        <dbReference type="ChEBI" id="CHEBI:17843"/>
    </ligand>
</feature>
<feature type="binding site" evidence="9">
    <location>
        <position position="293"/>
    </location>
    <ligand>
        <name>tRNA</name>
        <dbReference type="ChEBI" id="CHEBI:17843"/>
    </ligand>
</feature>
<dbReference type="NCBIfam" id="TIGR00276">
    <property type="entry name" value="tRNA epoxyqueuosine(34) reductase QueG"/>
    <property type="match status" value="1"/>
</dbReference>
<comment type="cofactor">
    <cofactor evidence="9">
        <name>[4Fe-4S] cluster</name>
        <dbReference type="ChEBI" id="CHEBI:49883"/>
    </cofactor>
    <text evidence="9">Binds 2 [4Fe-4S] clusters per monomer.</text>
</comment>
<dbReference type="InterPro" id="IPR011989">
    <property type="entry name" value="ARM-like"/>
</dbReference>
<organism evidence="11 12">
    <name type="scientific">Insulibacter thermoxylanivorax</name>
    <dbReference type="NCBI Taxonomy" id="2749268"/>
    <lineage>
        <taxon>Bacteria</taxon>
        <taxon>Bacillati</taxon>
        <taxon>Bacillota</taxon>
        <taxon>Bacilli</taxon>
        <taxon>Bacillales</taxon>
        <taxon>Paenibacillaceae</taxon>
        <taxon>Insulibacter</taxon>
    </lineage>
</organism>
<dbReference type="Pfam" id="PF13646">
    <property type="entry name" value="HEAT_2"/>
    <property type="match status" value="1"/>
</dbReference>
<reference evidence="11" key="1">
    <citation type="submission" date="2020-08" db="EMBL/GenBank/DDBJ databases">
        <authorList>
            <person name="Uke A."/>
            <person name="Chhe C."/>
            <person name="Baramee S."/>
            <person name="Kosugi A."/>
        </authorList>
    </citation>
    <scope>NUCLEOTIDE SEQUENCE</scope>
    <source>
        <strain evidence="11">DA-C8</strain>
    </source>
</reference>
<feature type="binding site" evidence="9">
    <location>
        <position position="228"/>
    </location>
    <ligand>
        <name>cob(II)alamin</name>
        <dbReference type="ChEBI" id="CHEBI:16304"/>
    </ligand>
</feature>
<evidence type="ECO:0000256" key="3">
    <source>
        <dbReference type="ARBA" id="ARBA00022694"/>
    </source>
</evidence>
<evidence type="ECO:0000313" key="12">
    <source>
        <dbReference type="Proteomes" id="UP000654993"/>
    </source>
</evidence>
<keyword evidence="6 9" id="KW-0560">Oxidoreductase</keyword>
<evidence type="ECO:0000256" key="4">
    <source>
        <dbReference type="ARBA" id="ARBA00022723"/>
    </source>
</evidence>
<feature type="binding site" evidence="9">
    <location>
        <position position="252"/>
    </location>
    <ligand>
        <name>[4Fe-4S] cluster</name>
        <dbReference type="ChEBI" id="CHEBI:49883"/>
        <label>2</label>
    </ligand>
</feature>
<feature type="binding site" evidence="9">
    <location>
        <position position="146"/>
    </location>
    <ligand>
        <name>cob(II)alamin</name>
        <dbReference type="ChEBI" id="CHEBI:16304"/>
    </ligand>
</feature>
<keyword evidence="2 9" id="KW-0963">Cytoplasm</keyword>